<dbReference type="PANTHER" id="PTHR14312:SF1">
    <property type="entry name" value="BASIC-LEUCINE ZIPPER TRANSCRIPTION FACTOR A"/>
    <property type="match status" value="1"/>
</dbReference>
<dbReference type="RefSeq" id="XP_056690429.1">
    <property type="nucleotide sequence ID" value="XM_056834451.1"/>
</dbReference>
<dbReference type="GeneID" id="130465617"/>
<keyword evidence="3" id="KW-1185">Reference proteome</keyword>
<reference evidence="3" key="1">
    <citation type="journal article" date="2021" name="Nat. Commun.">
        <title>Genomic analyses provide insights into spinach domestication and the genetic basis of agronomic traits.</title>
        <authorList>
            <person name="Cai X."/>
            <person name="Sun X."/>
            <person name="Xu C."/>
            <person name="Sun H."/>
            <person name="Wang X."/>
            <person name="Ge C."/>
            <person name="Zhang Z."/>
            <person name="Wang Q."/>
            <person name="Fei Z."/>
            <person name="Jiao C."/>
            <person name="Wang Q."/>
        </authorList>
    </citation>
    <scope>NUCLEOTIDE SEQUENCE [LARGE SCALE GENOMIC DNA]</scope>
    <source>
        <strain evidence="3">cv. Varoflay</strain>
    </source>
</reference>
<dbReference type="PANTHER" id="PTHR14312">
    <property type="entry name" value="CREB/ATF BZIP TRANSCRIPTION FACTOR"/>
    <property type="match status" value="1"/>
</dbReference>
<evidence type="ECO:0000313" key="3">
    <source>
        <dbReference type="Proteomes" id="UP000813463"/>
    </source>
</evidence>
<feature type="region of interest" description="Disordered" evidence="2">
    <location>
        <begin position="178"/>
        <end position="379"/>
    </location>
</feature>
<feature type="compositionally biased region" description="Polar residues" evidence="2">
    <location>
        <begin position="184"/>
        <end position="194"/>
    </location>
</feature>
<dbReference type="Proteomes" id="UP000813463">
    <property type="component" value="Chromosome 1"/>
</dbReference>
<evidence type="ECO:0000256" key="1">
    <source>
        <dbReference type="SAM" id="Coils"/>
    </source>
</evidence>
<sequence length="609" mass="69293">MVAIWLLCHYNDRNFDVRVQDTDETNYMDLVDDLFDDSIKQDVLIPDLFRLFYVNPSTNKRVELLNDVGLMGMWGLFKRTDTVEIWIEKANEKETSIQFRTAVKKRKDRKERKVAELRRKAEEFEREREEERRRLEREAEIQRDLEEQLANTVAVEVPVYDVEDLSVEYVRVYSSQHADCFSPGGSQPPNTQKEPSPPPREPSPPPNNPSPPPRSPSPPPNNPSPPPRSPSPPPNNPSPPPRSPSPPPTSPQTQPQQQQQQTEHQQQQQTEHQQQQQTEQQQHQPTEQQQQHQTEHQPDQTPPPNRAELNKGRGFRISRSHAKKTGEFVPKKRGGRPAGSRVRKPTAYNVEEEEQWDDESDDENFEESESDSETGFNSDDLIDEEIEEDEEQDVLKEVISERSFEDHLDGSNKLDNLYANGKCSGCAGGGLGWTVCAVGGDWGLGQCGVVVGYGQFGHCHAVLGTLSTIVGKRRPLKYFNMWYVAPDFLDSFKSNWYDFVSGVSIYKVVPKLKRLKIVLKELSKLKFCDIQNSEAAALQKLLECQKELHISIGNPNLASSEKEAADHCKLIHKSYLSFLKKKSKLHCLKAGDSNQGGPTMHNFLIQKSV</sequence>
<feature type="compositionally biased region" description="Acidic residues" evidence="2">
    <location>
        <begin position="350"/>
        <end position="372"/>
    </location>
</feature>
<name>A0ABM3R495_SPIOL</name>
<gene>
    <name evidence="4" type="primary">LOC130465617</name>
</gene>
<reference evidence="4" key="2">
    <citation type="submission" date="2025-08" db="UniProtKB">
        <authorList>
            <consortium name="RefSeq"/>
        </authorList>
    </citation>
    <scope>IDENTIFICATION</scope>
    <source>
        <tissue evidence="4">Leaf</tissue>
    </source>
</reference>
<proteinExistence type="predicted"/>
<accession>A0ABM3R495</accession>
<feature type="compositionally biased region" description="Low complexity" evidence="2">
    <location>
        <begin position="251"/>
        <end position="292"/>
    </location>
</feature>
<feature type="compositionally biased region" description="Basic residues" evidence="2">
    <location>
        <begin position="313"/>
        <end position="323"/>
    </location>
</feature>
<organism evidence="3 4">
    <name type="scientific">Spinacia oleracea</name>
    <name type="common">Spinach</name>
    <dbReference type="NCBI Taxonomy" id="3562"/>
    <lineage>
        <taxon>Eukaryota</taxon>
        <taxon>Viridiplantae</taxon>
        <taxon>Streptophyta</taxon>
        <taxon>Embryophyta</taxon>
        <taxon>Tracheophyta</taxon>
        <taxon>Spermatophyta</taxon>
        <taxon>Magnoliopsida</taxon>
        <taxon>eudicotyledons</taxon>
        <taxon>Gunneridae</taxon>
        <taxon>Pentapetalae</taxon>
        <taxon>Caryophyllales</taxon>
        <taxon>Chenopodiaceae</taxon>
        <taxon>Chenopodioideae</taxon>
        <taxon>Anserineae</taxon>
        <taxon>Spinacia</taxon>
    </lineage>
</organism>
<keyword evidence="1" id="KW-0175">Coiled coil</keyword>
<evidence type="ECO:0000313" key="4">
    <source>
        <dbReference type="RefSeq" id="XP_056690429.1"/>
    </source>
</evidence>
<dbReference type="PRINTS" id="PR01217">
    <property type="entry name" value="PRICHEXTENSN"/>
</dbReference>
<protein>
    <submittedName>
        <fullName evidence="4">Uncharacterized protein</fullName>
    </submittedName>
</protein>
<feature type="compositionally biased region" description="Pro residues" evidence="2">
    <location>
        <begin position="195"/>
        <end position="250"/>
    </location>
</feature>
<feature type="coiled-coil region" evidence="1">
    <location>
        <begin position="100"/>
        <end position="152"/>
    </location>
</feature>
<evidence type="ECO:0000256" key="2">
    <source>
        <dbReference type="SAM" id="MobiDB-lite"/>
    </source>
</evidence>